<dbReference type="RefSeq" id="WP_002665091.1">
    <property type="nucleotide sequence ID" value="NZ_UFTJ01000003.1"/>
</dbReference>
<evidence type="ECO:0000313" key="2">
    <source>
        <dbReference type="Proteomes" id="UP000255515"/>
    </source>
</evidence>
<evidence type="ECO:0000313" key="1">
    <source>
        <dbReference type="EMBL" id="SUV52452.1"/>
    </source>
</evidence>
<dbReference type="PANTHER" id="PTHR33639:SF2">
    <property type="entry name" value="DUF393 DOMAIN-CONTAINING PROTEIN"/>
    <property type="match status" value="1"/>
</dbReference>
<dbReference type="Pfam" id="PF04134">
    <property type="entry name" value="DCC1-like"/>
    <property type="match status" value="1"/>
</dbReference>
<dbReference type="InterPro" id="IPR007263">
    <property type="entry name" value="DCC1-like"/>
</dbReference>
<sequence>MSKNIFILYDEKCRFCTRFAHWATEKNSSLAIVPIRSKEAKQLLKKRGVHFVDLQTVYFIKEEKVNTRSLAIFNIAYHLSFPYRLLSVFKFLPRSFTDYCYKIFAKYRTKF</sequence>
<reference evidence="1 2" key="1">
    <citation type="submission" date="2018-06" db="EMBL/GenBank/DDBJ databases">
        <authorList>
            <consortium name="Pathogen Informatics"/>
            <person name="Doyle S."/>
        </authorList>
    </citation>
    <scope>NUCLEOTIDE SEQUENCE [LARGE SCALE GENOMIC DNA]</scope>
    <source>
        <strain evidence="1 2">NCTC11661</strain>
    </source>
</reference>
<dbReference type="InterPro" id="IPR052927">
    <property type="entry name" value="DCC_oxidoreductase"/>
</dbReference>
<dbReference type="Proteomes" id="UP000255515">
    <property type="component" value="Unassembled WGS sequence"/>
</dbReference>
<protein>
    <submittedName>
        <fullName evidence="1">Protein of uncharacterized function, DUF393</fullName>
    </submittedName>
</protein>
<name>A0A380ZSZ0_9FLAO</name>
<gene>
    <name evidence="1" type="ORF">NCTC11661_01590</name>
</gene>
<dbReference type="PANTHER" id="PTHR33639">
    <property type="entry name" value="THIOL-DISULFIDE OXIDOREDUCTASE DCC"/>
    <property type="match status" value="1"/>
</dbReference>
<dbReference type="AlphaFoldDB" id="A0A380ZSZ0"/>
<organism evidence="1 2">
    <name type="scientific">Bergeyella zoohelcum</name>
    <dbReference type="NCBI Taxonomy" id="1015"/>
    <lineage>
        <taxon>Bacteria</taxon>
        <taxon>Pseudomonadati</taxon>
        <taxon>Bacteroidota</taxon>
        <taxon>Flavobacteriia</taxon>
        <taxon>Flavobacteriales</taxon>
        <taxon>Weeksellaceae</taxon>
        <taxon>Bergeyella</taxon>
    </lineage>
</organism>
<proteinExistence type="predicted"/>
<accession>A0A380ZSZ0</accession>
<dbReference type="GO" id="GO:0015035">
    <property type="term" value="F:protein-disulfide reductase activity"/>
    <property type="evidence" value="ECO:0007669"/>
    <property type="project" value="InterPro"/>
</dbReference>
<dbReference type="EMBL" id="UFTJ01000003">
    <property type="protein sequence ID" value="SUV52452.1"/>
    <property type="molecule type" value="Genomic_DNA"/>
</dbReference>